<dbReference type="AlphaFoldDB" id="K3XBK8"/>
<dbReference type="STRING" id="431595.K3XBK8"/>
<reference evidence="12" key="3">
    <citation type="submission" date="2015-02" db="UniProtKB">
        <authorList>
            <consortium name="EnsemblProtists"/>
        </authorList>
    </citation>
    <scope>IDENTIFICATION</scope>
    <source>
        <strain evidence="12">DAOM BR144</strain>
    </source>
</reference>
<dbReference type="InParanoid" id="K3XBK8"/>
<feature type="domain" description="Longin" evidence="10">
    <location>
        <begin position="7"/>
        <end position="118"/>
    </location>
</feature>
<sequence length="268" mass="29996">MSVVYALIARQQSVLCEYTDKSGNFPTVTRVVLKQLAQQQGSADVTPGATKSVFPYNEFNFFFLREDGLTYMCMAEEQVQTNVAFAMLAELKDAFVAHYGEQGKTAIAFGMMPFASTLEALMKKYDNYKIDTPLSQIRQKMEKVKMVMIENVNQLMDRGEKIDLLVMRTDKLQKDALVYEKTAKKVKNVYWWKNVKYWVFIALLLCLLALALSFMVCGIDFESCGARIESSAGNELDKLGQWSESNVNKAGATVSAGISNSGNLINGN</sequence>
<dbReference type="SUPFAM" id="SSF64356">
    <property type="entry name" value="SNARE-like"/>
    <property type="match status" value="1"/>
</dbReference>
<accession>K3XBK8</accession>
<dbReference type="CDD" id="cd15843">
    <property type="entry name" value="R-SNARE"/>
    <property type="match status" value="1"/>
</dbReference>
<dbReference type="PROSITE" id="PS50859">
    <property type="entry name" value="LONGIN"/>
    <property type="match status" value="1"/>
</dbReference>
<keyword evidence="6 9" id="KW-0472">Membrane</keyword>
<evidence type="ECO:0000313" key="13">
    <source>
        <dbReference type="Proteomes" id="UP000019132"/>
    </source>
</evidence>
<dbReference type="GO" id="GO:0015031">
    <property type="term" value="P:protein transport"/>
    <property type="evidence" value="ECO:0007669"/>
    <property type="project" value="UniProtKB-KW"/>
</dbReference>
<evidence type="ECO:0000256" key="7">
    <source>
        <dbReference type="ARBA" id="ARBA00046280"/>
    </source>
</evidence>
<evidence type="ECO:0000256" key="2">
    <source>
        <dbReference type="ARBA" id="ARBA00022448"/>
    </source>
</evidence>
<keyword evidence="13" id="KW-1185">Reference proteome</keyword>
<protein>
    <recommendedName>
        <fullName evidence="14">V-SNARE coiled-coil homology domain-containing protein</fullName>
    </recommendedName>
</protein>
<organism evidence="12 13">
    <name type="scientific">Globisporangium ultimum (strain ATCC 200006 / CBS 805.95 / DAOM BR144)</name>
    <name type="common">Pythium ultimum</name>
    <dbReference type="NCBI Taxonomy" id="431595"/>
    <lineage>
        <taxon>Eukaryota</taxon>
        <taxon>Sar</taxon>
        <taxon>Stramenopiles</taxon>
        <taxon>Oomycota</taxon>
        <taxon>Peronosporomycetes</taxon>
        <taxon>Pythiales</taxon>
        <taxon>Pythiaceae</taxon>
        <taxon>Globisporangium</taxon>
    </lineage>
</organism>
<dbReference type="Proteomes" id="UP000019132">
    <property type="component" value="Unassembled WGS sequence"/>
</dbReference>
<name>K3XBK8_GLOUD</name>
<reference evidence="13" key="2">
    <citation type="submission" date="2010-04" db="EMBL/GenBank/DDBJ databases">
        <authorList>
            <person name="Buell R."/>
            <person name="Hamilton J."/>
            <person name="Hostetler J."/>
        </authorList>
    </citation>
    <scope>NUCLEOTIDE SEQUENCE [LARGE SCALE GENOMIC DNA]</scope>
    <source>
        <strain evidence="13">DAOM:BR144</strain>
    </source>
</reference>
<dbReference type="Gene3D" id="3.30.450.50">
    <property type="entry name" value="Longin domain"/>
    <property type="match status" value="1"/>
</dbReference>
<keyword evidence="3 9" id="KW-0812">Transmembrane</keyword>
<dbReference type="CDD" id="cd14824">
    <property type="entry name" value="Longin"/>
    <property type="match status" value="1"/>
</dbReference>
<dbReference type="Pfam" id="PF13774">
    <property type="entry name" value="Longin"/>
    <property type="match status" value="1"/>
</dbReference>
<evidence type="ECO:0000259" key="11">
    <source>
        <dbReference type="PROSITE" id="PS50892"/>
    </source>
</evidence>
<keyword evidence="4" id="KW-0653">Protein transport</keyword>
<dbReference type="InterPro" id="IPR042855">
    <property type="entry name" value="V_SNARE_CC"/>
</dbReference>
<evidence type="ECO:0000259" key="10">
    <source>
        <dbReference type="PROSITE" id="PS50859"/>
    </source>
</evidence>
<dbReference type="InterPro" id="IPR011012">
    <property type="entry name" value="Longin-like_dom_sf"/>
</dbReference>
<dbReference type="Gene3D" id="1.20.5.110">
    <property type="match status" value="1"/>
</dbReference>
<dbReference type="PROSITE" id="PS50892">
    <property type="entry name" value="V_SNARE"/>
    <property type="match status" value="1"/>
</dbReference>
<evidence type="ECO:0008006" key="14">
    <source>
        <dbReference type="Google" id="ProtNLM"/>
    </source>
</evidence>
<dbReference type="PANTHER" id="PTHR21136:SF168">
    <property type="entry name" value="VESICLE-ASSOCIATED MEMBRANE PROTEIN 9"/>
    <property type="match status" value="1"/>
</dbReference>
<evidence type="ECO:0000313" key="12">
    <source>
        <dbReference type="EnsemblProtists" id="PYU1_T014607"/>
    </source>
</evidence>
<evidence type="ECO:0000256" key="4">
    <source>
        <dbReference type="ARBA" id="ARBA00022927"/>
    </source>
</evidence>
<keyword evidence="2" id="KW-0813">Transport</keyword>
<dbReference type="GO" id="GO:0005737">
    <property type="term" value="C:cytoplasm"/>
    <property type="evidence" value="ECO:0007669"/>
    <property type="project" value="UniProtKB-ARBA"/>
</dbReference>
<dbReference type="Pfam" id="PF00957">
    <property type="entry name" value="Synaptobrevin"/>
    <property type="match status" value="1"/>
</dbReference>
<feature type="domain" description="V-SNARE coiled-coil homology" evidence="11">
    <location>
        <begin position="133"/>
        <end position="193"/>
    </location>
</feature>
<evidence type="ECO:0000256" key="6">
    <source>
        <dbReference type="ARBA" id="ARBA00023136"/>
    </source>
</evidence>
<comment type="similarity">
    <text evidence="1">Belongs to the synaptobrevin family.</text>
</comment>
<dbReference type="eggNOG" id="KOG0859">
    <property type="taxonomic scope" value="Eukaryota"/>
</dbReference>
<keyword evidence="5 9" id="KW-1133">Transmembrane helix</keyword>
<reference evidence="13" key="1">
    <citation type="journal article" date="2010" name="Genome Biol.">
        <title>Genome sequence of the necrotrophic plant pathogen Pythium ultimum reveals original pathogenicity mechanisms and effector repertoire.</title>
        <authorList>
            <person name="Levesque C.A."/>
            <person name="Brouwer H."/>
            <person name="Cano L."/>
            <person name="Hamilton J.P."/>
            <person name="Holt C."/>
            <person name="Huitema E."/>
            <person name="Raffaele S."/>
            <person name="Robideau G.P."/>
            <person name="Thines M."/>
            <person name="Win J."/>
            <person name="Zerillo M.M."/>
            <person name="Beakes G.W."/>
            <person name="Boore J.L."/>
            <person name="Busam D."/>
            <person name="Dumas B."/>
            <person name="Ferriera S."/>
            <person name="Fuerstenberg S.I."/>
            <person name="Gachon C.M."/>
            <person name="Gaulin E."/>
            <person name="Govers F."/>
            <person name="Grenville-Briggs L."/>
            <person name="Horner N."/>
            <person name="Hostetler J."/>
            <person name="Jiang R.H."/>
            <person name="Johnson J."/>
            <person name="Krajaejun T."/>
            <person name="Lin H."/>
            <person name="Meijer H.J."/>
            <person name="Moore B."/>
            <person name="Morris P."/>
            <person name="Phuntmart V."/>
            <person name="Puiu D."/>
            <person name="Shetty J."/>
            <person name="Stajich J.E."/>
            <person name="Tripathy S."/>
            <person name="Wawra S."/>
            <person name="van West P."/>
            <person name="Whitty B.R."/>
            <person name="Coutinho P.M."/>
            <person name="Henrissat B."/>
            <person name="Martin F."/>
            <person name="Thomas P.D."/>
            <person name="Tyler B.M."/>
            <person name="De Vries R.P."/>
            <person name="Kamoun S."/>
            <person name="Yandell M."/>
            <person name="Tisserat N."/>
            <person name="Buell C.R."/>
        </authorList>
    </citation>
    <scope>NUCLEOTIDE SEQUENCE</scope>
    <source>
        <strain evidence="13">DAOM:BR144</strain>
    </source>
</reference>
<comment type="subcellular location">
    <subcellularLocation>
        <location evidence="7">Endomembrane system</location>
        <topology evidence="7">Single-pass type IV membrane protein</topology>
    </subcellularLocation>
</comment>
<dbReference type="EMBL" id="GL376618">
    <property type="status" value="NOT_ANNOTATED_CDS"/>
    <property type="molecule type" value="Genomic_DNA"/>
</dbReference>
<dbReference type="InterPro" id="IPR001388">
    <property type="entry name" value="Synaptobrevin-like"/>
</dbReference>
<evidence type="ECO:0000256" key="9">
    <source>
        <dbReference type="SAM" id="Phobius"/>
    </source>
</evidence>
<dbReference type="PRINTS" id="PR00219">
    <property type="entry name" value="SYNAPTOBREVN"/>
</dbReference>
<dbReference type="HOGENOM" id="CLU_064620_1_1_1"/>
<dbReference type="SMART" id="SM01270">
    <property type="entry name" value="Longin"/>
    <property type="match status" value="1"/>
</dbReference>
<dbReference type="GO" id="GO:0016192">
    <property type="term" value="P:vesicle-mediated transport"/>
    <property type="evidence" value="ECO:0007669"/>
    <property type="project" value="InterPro"/>
</dbReference>
<proteinExistence type="inferred from homology"/>
<evidence type="ECO:0000256" key="8">
    <source>
        <dbReference type="PROSITE-ProRule" id="PRU00290"/>
    </source>
</evidence>
<evidence type="ECO:0000256" key="1">
    <source>
        <dbReference type="ARBA" id="ARBA00008025"/>
    </source>
</evidence>
<evidence type="ECO:0000256" key="3">
    <source>
        <dbReference type="ARBA" id="ARBA00022692"/>
    </source>
</evidence>
<dbReference type="InterPro" id="IPR010908">
    <property type="entry name" value="Longin_dom"/>
</dbReference>
<dbReference type="OMA" id="NTRQTCV"/>
<dbReference type="SUPFAM" id="SSF58038">
    <property type="entry name" value="SNARE fusion complex"/>
    <property type="match status" value="1"/>
</dbReference>
<feature type="transmembrane region" description="Helical" evidence="9">
    <location>
        <begin position="197"/>
        <end position="216"/>
    </location>
</feature>
<dbReference type="GO" id="GO:0016020">
    <property type="term" value="C:membrane"/>
    <property type="evidence" value="ECO:0007669"/>
    <property type="project" value="InterPro"/>
</dbReference>
<evidence type="ECO:0000256" key="5">
    <source>
        <dbReference type="ARBA" id="ARBA00022989"/>
    </source>
</evidence>
<keyword evidence="8" id="KW-0175">Coiled coil</keyword>
<dbReference type="GO" id="GO:0012505">
    <property type="term" value="C:endomembrane system"/>
    <property type="evidence" value="ECO:0007669"/>
    <property type="project" value="UniProtKB-SubCell"/>
</dbReference>
<dbReference type="FunFam" id="3.30.450.50:FF:000015">
    <property type="entry name" value="Synaptobrevin 2 isoform 1"/>
    <property type="match status" value="1"/>
</dbReference>
<dbReference type="InterPro" id="IPR051097">
    <property type="entry name" value="Synaptobrevin-like_transport"/>
</dbReference>
<dbReference type="VEuPathDB" id="FungiDB:PYU1_G014576"/>
<dbReference type="EnsemblProtists" id="PYU1_T014607">
    <property type="protein sequence ID" value="PYU1_T014607"/>
    <property type="gene ID" value="PYU1_G014576"/>
</dbReference>
<dbReference type="PANTHER" id="PTHR21136">
    <property type="entry name" value="SNARE PROTEINS"/>
    <property type="match status" value="1"/>
</dbReference>